<evidence type="ECO:0000256" key="4">
    <source>
        <dbReference type="ARBA" id="ARBA00022630"/>
    </source>
</evidence>
<dbReference type="Pfam" id="PF01593">
    <property type="entry name" value="Amino_oxidase"/>
    <property type="match status" value="1"/>
</dbReference>
<evidence type="ECO:0000256" key="8">
    <source>
        <dbReference type="ARBA" id="ARBA00031986"/>
    </source>
</evidence>
<dbReference type="PANTHER" id="PTHR43734:SF3">
    <property type="entry name" value="B-CAROTENE KETOLASE"/>
    <property type="match status" value="1"/>
</dbReference>
<evidence type="ECO:0000256" key="11">
    <source>
        <dbReference type="ARBA" id="ARBA00073036"/>
    </source>
</evidence>
<comment type="catalytic activity">
    <reaction evidence="9">
        <text>15-cis-phytoene + 3 A = all-trans-neurosporene + 3 AH2</text>
        <dbReference type="Rhea" id="RHEA:30599"/>
        <dbReference type="ChEBI" id="CHEBI:13193"/>
        <dbReference type="ChEBI" id="CHEBI:16833"/>
        <dbReference type="ChEBI" id="CHEBI:17499"/>
        <dbReference type="ChEBI" id="CHEBI:27787"/>
        <dbReference type="EC" id="1.3.99.28"/>
    </reaction>
</comment>
<protein>
    <recommendedName>
        <fullName evidence="11">Phytoene desaturase (neurosporene-forming)</fullName>
        <ecNumber evidence="10">1.3.99.28</ecNumber>
    </recommendedName>
    <alternativeName>
        <fullName evidence="12">3-step phytoene desaturase</fullName>
    </alternativeName>
    <alternativeName>
        <fullName evidence="8">Phytoene dehydrogenase</fullName>
    </alternativeName>
</protein>
<dbReference type="GO" id="GO:0016117">
    <property type="term" value="P:carotenoid biosynthetic process"/>
    <property type="evidence" value="ECO:0007669"/>
    <property type="project" value="UniProtKB-KW"/>
</dbReference>
<evidence type="ECO:0000256" key="1">
    <source>
        <dbReference type="ARBA" id="ARBA00001974"/>
    </source>
</evidence>
<evidence type="ECO:0000256" key="6">
    <source>
        <dbReference type="ARBA" id="ARBA00022827"/>
    </source>
</evidence>
<keyword evidence="6" id="KW-0274">FAD</keyword>
<keyword evidence="17" id="KW-1185">Reference proteome</keyword>
<dbReference type="AlphaFoldDB" id="A0A512DSG2"/>
<evidence type="ECO:0000256" key="13">
    <source>
        <dbReference type="RuleBase" id="RU362075"/>
    </source>
</evidence>
<evidence type="ECO:0000259" key="15">
    <source>
        <dbReference type="Pfam" id="PF01593"/>
    </source>
</evidence>
<gene>
    <name evidence="16" type="ORF">SAE02_35350</name>
</gene>
<evidence type="ECO:0000256" key="12">
    <source>
        <dbReference type="ARBA" id="ARBA00083000"/>
    </source>
</evidence>
<evidence type="ECO:0000256" key="3">
    <source>
        <dbReference type="ARBA" id="ARBA00006046"/>
    </source>
</evidence>
<keyword evidence="4" id="KW-0285">Flavoprotein</keyword>
<evidence type="ECO:0000256" key="7">
    <source>
        <dbReference type="ARBA" id="ARBA00023002"/>
    </source>
</evidence>
<evidence type="ECO:0000256" key="2">
    <source>
        <dbReference type="ARBA" id="ARBA00004829"/>
    </source>
</evidence>
<comment type="similarity">
    <text evidence="3 13">Belongs to the carotenoid/retinoid oxidoreductase family.</text>
</comment>
<feature type="region of interest" description="Disordered" evidence="14">
    <location>
        <begin position="1"/>
        <end position="20"/>
    </location>
</feature>
<dbReference type="Gene3D" id="3.50.50.60">
    <property type="entry name" value="FAD/NAD(P)-binding domain"/>
    <property type="match status" value="2"/>
</dbReference>
<dbReference type="InterPro" id="IPR014105">
    <property type="entry name" value="Carotenoid/retinoid_OxRdtase"/>
</dbReference>
<keyword evidence="7 13" id="KW-0560">Oxidoreductase</keyword>
<evidence type="ECO:0000313" key="16">
    <source>
        <dbReference type="EMBL" id="GEO39387.1"/>
    </source>
</evidence>
<dbReference type="FunFam" id="3.50.50.60:FF:000378">
    <property type="entry name" value="Phytoene desaturase"/>
    <property type="match status" value="1"/>
</dbReference>
<dbReference type="InterPro" id="IPR002937">
    <property type="entry name" value="Amino_oxidase"/>
</dbReference>
<evidence type="ECO:0000256" key="14">
    <source>
        <dbReference type="SAM" id="MobiDB-lite"/>
    </source>
</evidence>
<comment type="caution">
    <text evidence="16">The sequence shown here is derived from an EMBL/GenBank/DDBJ whole genome shotgun (WGS) entry which is preliminary data.</text>
</comment>
<dbReference type="EMBL" id="BJYZ01000016">
    <property type="protein sequence ID" value="GEO39387.1"/>
    <property type="molecule type" value="Genomic_DNA"/>
</dbReference>
<evidence type="ECO:0000256" key="9">
    <source>
        <dbReference type="ARBA" id="ARBA00050961"/>
    </source>
</evidence>
<dbReference type="Proteomes" id="UP000321523">
    <property type="component" value="Unassembled WGS sequence"/>
</dbReference>
<dbReference type="GO" id="GO:0016627">
    <property type="term" value="F:oxidoreductase activity, acting on the CH-CH group of donors"/>
    <property type="evidence" value="ECO:0007669"/>
    <property type="project" value="UniProtKB-ARBA"/>
</dbReference>
<dbReference type="PANTHER" id="PTHR43734">
    <property type="entry name" value="PHYTOENE DESATURASE"/>
    <property type="match status" value="1"/>
</dbReference>
<comment type="cofactor">
    <cofactor evidence="1">
        <name>FAD</name>
        <dbReference type="ChEBI" id="CHEBI:57692"/>
    </cofactor>
</comment>
<organism evidence="16 17">
    <name type="scientific">Skermanella aerolata</name>
    <dbReference type="NCBI Taxonomy" id="393310"/>
    <lineage>
        <taxon>Bacteria</taxon>
        <taxon>Pseudomonadati</taxon>
        <taxon>Pseudomonadota</taxon>
        <taxon>Alphaproteobacteria</taxon>
        <taxon>Rhodospirillales</taxon>
        <taxon>Azospirillaceae</taxon>
        <taxon>Skermanella</taxon>
    </lineage>
</organism>
<dbReference type="SUPFAM" id="SSF51905">
    <property type="entry name" value="FAD/NAD(P)-binding domain"/>
    <property type="match status" value="1"/>
</dbReference>
<dbReference type="InterPro" id="IPR036188">
    <property type="entry name" value="FAD/NAD-bd_sf"/>
</dbReference>
<name>A0A512DSG2_9PROT</name>
<dbReference type="EC" id="1.3.99.28" evidence="10"/>
<evidence type="ECO:0000313" key="17">
    <source>
        <dbReference type="Proteomes" id="UP000321523"/>
    </source>
</evidence>
<comment type="pathway">
    <text evidence="2 13">Carotenoid biosynthesis.</text>
</comment>
<dbReference type="NCBIfam" id="TIGR02734">
    <property type="entry name" value="crtI_fam"/>
    <property type="match status" value="1"/>
</dbReference>
<feature type="domain" description="Amine oxidase" evidence="15">
    <location>
        <begin position="32"/>
        <end position="500"/>
    </location>
</feature>
<proteinExistence type="inferred from homology"/>
<evidence type="ECO:0000256" key="5">
    <source>
        <dbReference type="ARBA" id="ARBA00022746"/>
    </source>
</evidence>
<sequence length="515" mass="57327">MNIMTPTAARRSTHLRSSPDAPHAVVIGSGFGGLAAAVRLGARGYRVTVLEKLDAPGGRAYVYRQDGFTFDAGPTIVTAPFLLEELWQLCGRSLSDDVDLRPVSPYYRIRFDDGEVFEYSGDPDAMRAEVARFAPGDVAGYESFLKASEARFRIGFEKLGHVPFDNWTDMARVLPDLVRLAGHRSVYDLVCRHVRDARLRVVLSFHPLLVGGNPFATTSIYSLIAFLERRWGVHFAMGGTGSLVRGLVGLIEGQGNTLRCNAEIARILVTDGRATGVRLASGEEIAADVVVSNADSAWTYRHLVAPEDRRRWTDKRIEKARYSMSLFVWYFGTRRQYPDVAHHTILLGPRYRELLHDIFERKVLASDFSLYLHRPTATDPSLAPAGCDSFYVLSCVPHLDSGTDWSVMAEEYRSRIERRLSETLLPGLGQEIVTSRMLTPQDFQDRLSSFKGAAFGLEPILTQSAWFRPHNRSEEVDRLYLVGAGTHPGAGLPGVLSSARVLDMVVPDAAEIRRR</sequence>
<accession>A0A512DSG2</accession>
<keyword evidence="5 13" id="KW-0125">Carotenoid biosynthesis</keyword>
<dbReference type="GO" id="GO:0071949">
    <property type="term" value="F:FAD binding"/>
    <property type="evidence" value="ECO:0007669"/>
    <property type="project" value="UniProtKB-ARBA"/>
</dbReference>
<reference evidence="16 17" key="1">
    <citation type="submission" date="2019-07" db="EMBL/GenBank/DDBJ databases">
        <title>Whole genome shotgun sequence of Skermanella aerolata NBRC 106429.</title>
        <authorList>
            <person name="Hosoyama A."/>
            <person name="Uohara A."/>
            <person name="Ohji S."/>
            <person name="Ichikawa N."/>
        </authorList>
    </citation>
    <scope>NUCLEOTIDE SEQUENCE [LARGE SCALE GENOMIC DNA]</scope>
    <source>
        <strain evidence="16 17">NBRC 106429</strain>
    </source>
</reference>
<evidence type="ECO:0000256" key="10">
    <source>
        <dbReference type="ARBA" id="ARBA00066679"/>
    </source>
</evidence>
<dbReference type="FunFam" id="3.50.50.60:FF:000413">
    <property type="entry name" value="Phytoene desaturase (lycopene-forming)"/>
    <property type="match status" value="1"/>
</dbReference>